<dbReference type="PANTHER" id="PTHR32309">
    <property type="entry name" value="TYROSINE-PROTEIN KINASE"/>
    <property type="match status" value="1"/>
</dbReference>
<evidence type="ECO:0000259" key="8">
    <source>
        <dbReference type="Pfam" id="PF02706"/>
    </source>
</evidence>
<proteinExistence type="inferred from homology"/>
<organism evidence="10 11">
    <name type="scientific">Anaerococcus kampingae</name>
    <dbReference type="NCBI Taxonomy" id="3115614"/>
    <lineage>
        <taxon>Bacteria</taxon>
        <taxon>Bacillati</taxon>
        <taxon>Bacillota</taxon>
        <taxon>Tissierellia</taxon>
        <taxon>Tissierellales</taxon>
        <taxon>Peptoniphilaceae</taxon>
        <taxon>Anaerococcus</taxon>
    </lineage>
</organism>
<evidence type="ECO:0000259" key="9">
    <source>
        <dbReference type="Pfam" id="PF13807"/>
    </source>
</evidence>
<accession>A0ABW9MED3</accession>
<feature type="domain" description="Tyrosine-protein kinase G-rich" evidence="9">
    <location>
        <begin position="152"/>
        <end position="199"/>
    </location>
</feature>
<dbReference type="EMBL" id="JBGMEF010000018">
    <property type="protein sequence ID" value="MFO3667186.1"/>
    <property type="molecule type" value="Genomic_DNA"/>
</dbReference>
<keyword evidence="3" id="KW-1003">Cell membrane</keyword>
<evidence type="ECO:0000256" key="7">
    <source>
        <dbReference type="SAM" id="Phobius"/>
    </source>
</evidence>
<evidence type="ECO:0000313" key="11">
    <source>
        <dbReference type="Proteomes" id="UP001637994"/>
    </source>
</evidence>
<evidence type="ECO:0000256" key="2">
    <source>
        <dbReference type="ARBA" id="ARBA00006683"/>
    </source>
</evidence>
<reference evidence="10 11" key="1">
    <citation type="journal article" date="2025" name="Anaerobe">
        <title>Description of Anaerococcus kampingiae sp. nov., Anaerococcus groningensis sp. nov., Anaerococcus martiniensis sp. nov., and Anaerococcus cruorum sp. nov., isolated from human clinical specimens.</title>
        <authorList>
            <person name="Boiten K.E."/>
            <person name="Meijer J."/>
            <person name="van Wezel E.M."/>
            <person name="Veloo A.C.M."/>
        </authorList>
    </citation>
    <scope>NUCLEOTIDE SEQUENCE [LARGE SCALE GENOMIC DNA]</scope>
    <source>
        <strain evidence="10 11">ENR0874</strain>
    </source>
</reference>
<dbReference type="RefSeq" id="WP_265212715.1">
    <property type="nucleotide sequence ID" value="NZ_JBGMEF010000018.1"/>
</dbReference>
<sequence>MNEQEIDLLELGKQILKHSLLILILAILAGAGAFGLSKYVISPKYEANTSMIVSSSKQNIDQNNPQADVELSQINANRALVSTYSEIVKSRGIADKVIANLNLDMDYEEFSNKVSIEPVKDTQIISVQVVDTIPQRAADIANETSMIFKDSITQIMNVDNVQILDKATLPEEPSSPKVMRNTAIGAMLGFILGIGIALIMELSNTRVKTSEEVTEAFDIPVLGLIPDKHKVRK</sequence>
<feature type="domain" description="Polysaccharide chain length determinant N-terminal" evidence="8">
    <location>
        <begin position="4"/>
        <end position="101"/>
    </location>
</feature>
<dbReference type="InterPro" id="IPR032807">
    <property type="entry name" value="GNVR"/>
</dbReference>
<protein>
    <submittedName>
        <fullName evidence="10">YveK family protein</fullName>
    </submittedName>
</protein>
<dbReference type="InterPro" id="IPR003856">
    <property type="entry name" value="LPS_length_determ_N"/>
</dbReference>
<keyword evidence="6 7" id="KW-0472">Membrane</keyword>
<name>A0ABW9MED3_9FIRM</name>
<gene>
    <name evidence="10" type="ORF">ACCQ42_05315</name>
</gene>
<evidence type="ECO:0000256" key="6">
    <source>
        <dbReference type="ARBA" id="ARBA00023136"/>
    </source>
</evidence>
<dbReference type="InterPro" id="IPR050445">
    <property type="entry name" value="Bact_polysacc_biosynth/exp"/>
</dbReference>
<feature type="transmembrane region" description="Helical" evidence="7">
    <location>
        <begin position="20"/>
        <end position="41"/>
    </location>
</feature>
<dbReference type="Pfam" id="PF13807">
    <property type="entry name" value="GNVR"/>
    <property type="match status" value="1"/>
</dbReference>
<keyword evidence="11" id="KW-1185">Reference proteome</keyword>
<dbReference type="PANTHER" id="PTHR32309:SF13">
    <property type="entry name" value="FERRIC ENTEROBACTIN TRANSPORT PROTEIN FEPE"/>
    <property type="match status" value="1"/>
</dbReference>
<feature type="transmembrane region" description="Helical" evidence="7">
    <location>
        <begin position="182"/>
        <end position="200"/>
    </location>
</feature>
<evidence type="ECO:0000256" key="3">
    <source>
        <dbReference type="ARBA" id="ARBA00022475"/>
    </source>
</evidence>
<evidence type="ECO:0000313" key="10">
    <source>
        <dbReference type="EMBL" id="MFO3667186.1"/>
    </source>
</evidence>
<dbReference type="Pfam" id="PF02706">
    <property type="entry name" value="Wzz"/>
    <property type="match status" value="1"/>
</dbReference>
<comment type="caution">
    <text evidence="10">The sequence shown here is derived from an EMBL/GenBank/DDBJ whole genome shotgun (WGS) entry which is preliminary data.</text>
</comment>
<evidence type="ECO:0000256" key="4">
    <source>
        <dbReference type="ARBA" id="ARBA00022692"/>
    </source>
</evidence>
<keyword evidence="4 7" id="KW-0812">Transmembrane</keyword>
<evidence type="ECO:0000256" key="1">
    <source>
        <dbReference type="ARBA" id="ARBA00004651"/>
    </source>
</evidence>
<comment type="similarity">
    <text evidence="2">Belongs to the CpsC/CapA family.</text>
</comment>
<comment type="subcellular location">
    <subcellularLocation>
        <location evidence="1">Cell membrane</location>
        <topology evidence="1">Multi-pass membrane protein</topology>
    </subcellularLocation>
</comment>
<evidence type="ECO:0000256" key="5">
    <source>
        <dbReference type="ARBA" id="ARBA00022989"/>
    </source>
</evidence>
<dbReference type="Proteomes" id="UP001637994">
    <property type="component" value="Unassembled WGS sequence"/>
</dbReference>
<keyword evidence="5 7" id="KW-1133">Transmembrane helix</keyword>